<name>A0ABD3EUF3_9STRA</name>
<keyword evidence="4" id="KW-1185">Reference proteome</keyword>
<feature type="compositionally biased region" description="Basic and acidic residues" evidence="2">
    <location>
        <begin position="451"/>
        <end position="462"/>
    </location>
</feature>
<proteinExistence type="predicted"/>
<feature type="compositionally biased region" description="Basic and acidic residues" evidence="2">
    <location>
        <begin position="430"/>
        <end position="441"/>
    </location>
</feature>
<evidence type="ECO:0008006" key="5">
    <source>
        <dbReference type="Google" id="ProtNLM"/>
    </source>
</evidence>
<comment type="caution">
    <text evidence="3">The sequence shown here is derived from an EMBL/GenBank/DDBJ whole genome shotgun (WGS) entry which is preliminary data.</text>
</comment>
<dbReference type="Proteomes" id="UP001632037">
    <property type="component" value="Unassembled WGS sequence"/>
</dbReference>
<feature type="region of interest" description="Disordered" evidence="2">
    <location>
        <begin position="1"/>
        <end position="54"/>
    </location>
</feature>
<feature type="compositionally biased region" description="Polar residues" evidence="2">
    <location>
        <begin position="212"/>
        <end position="224"/>
    </location>
</feature>
<feature type="coiled-coil region" evidence="1">
    <location>
        <begin position="523"/>
        <end position="571"/>
    </location>
</feature>
<sequence length="784" mass="94369">MKEEYAAPATDSPTQPSTWQLRFGKKSGRSSQNIPKTEAEIHPEHGNQVRSPSISEQLLRALNSSPKEQEDLSRECADVLLGRRNAFANAPELRLRTIDEHCGPLQDENNHDDVAAEAKKIIQVRFQLENQADALRQAPDHRKCPKQSARTQRIRSDTEKARHFSTNTRTRVHDTVPLFYDKKERTKADNQQPEVRNSSRSQRKQKLQRQSAATDSISAMPNSKSRSRLLPPQQLPMERRQQQLQQAREARKAKAAEEKVMLKLLESAPTDNNKDDIQEQRRLKAQIERLTLENRHAAIVEERIQHRKVRIQILGRVFRKWHQYVECRTEQEARVAAEFNWRVRKRIMTAWTRYTHRQIQKRVAQQARLKLVQDHQKTERAKQFHRSKCLPMWFYRWMTFLAQQKEHRAASEAAERRRAQTQRLMERLQRQKTLEKDRDSDNQAETSDTLDSEKGECDSRIRERSRKTLVSVPQHRRRTAWSEDTALGDKNEQTTESQHQEPPPLQSPGTTLVRTSRPVDKVYKAMEQRAVERKQRREELKKKYEELEQKKKQEQEEKREAREALLLQQRMEEKARVRERKAAEALALQEKQERREYLIAQRYKAKKHNRRRLLFYYALLPWRQYHALNERVAHNATRWYELRTVYSHWEHWQEFVRMCRKLRRRRERTQLEEAAKFYFRSLQRRTFRGLVRYHQATEARGVAVHRQNQWNTLQRTWTYWHKRLMDERAYQRQLVAEAMARMQKKKLRRICAQWLKVTNESKHRQEMEREKQQLWRKVRGWLDE</sequence>
<gene>
    <name evidence="3" type="ORF">V7S43_017815</name>
</gene>
<keyword evidence="1" id="KW-0175">Coiled coil</keyword>
<evidence type="ECO:0000256" key="1">
    <source>
        <dbReference type="SAM" id="Coils"/>
    </source>
</evidence>
<protein>
    <recommendedName>
        <fullName evidence="5">Sfi1 spindle body domain-containing protein</fullName>
    </recommendedName>
</protein>
<dbReference type="AlphaFoldDB" id="A0ABD3EUF3"/>
<organism evidence="3 4">
    <name type="scientific">Phytophthora oleae</name>
    <dbReference type="NCBI Taxonomy" id="2107226"/>
    <lineage>
        <taxon>Eukaryota</taxon>
        <taxon>Sar</taxon>
        <taxon>Stramenopiles</taxon>
        <taxon>Oomycota</taxon>
        <taxon>Peronosporomycetes</taxon>
        <taxon>Peronosporales</taxon>
        <taxon>Peronosporaceae</taxon>
        <taxon>Phytophthora</taxon>
    </lineage>
</organism>
<evidence type="ECO:0000313" key="3">
    <source>
        <dbReference type="EMBL" id="KAL3657307.1"/>
    </source>
</evidence>
<reference evidence="3 4" key="1">
    <citation type="submission" date="2024-09" db="EMBL/GenBank/DDBJ databases">
        <title>Genome sequencing and assembly of Phytophthora oleae, isolate VK10A, causative agent of rot of olive drupes.</title>
        <authorList>
            <person name="Conti Taguali S."/>
            <person name="Riolo M."/>
            <person name="La Spada F."/>
            <person name="Cacciola S.O."/>
            <person name="Dionisio G."/>
        </authorList>
    </citation>
    <scope>NUCLEOTIDE SEQUENCE [LARGE SCALE GENOMIC DNA]</scope>
    <source>
        <strain evidence="3 4">VK10A</strain>
    </source>
</reference>
<evidence type="ECO:0000256" key="2">
    <source>
        <dbReference type="SAM" id="MobiDB-lite"/>
    </source>
</evidence>
<evidence type="ECO:0000313" key="4">
    <source>
        <dbReference type="Proteomes" id="UP001632037"/>
    </source>
</evidence>
<feature type="region of interest" description="Disordered" evidence="2">
    <location>
        <begin position="430"/>
        <end position="519"/>
    </location>
</feature>
<feature type="region of interest" description="Disordered" evidence="2">
    <location>
        <begin position="137"/>
        <end position="255"/>
    </location>
</feature>
<feature type="compositionally biased region" description="Polar residues" evidence="2">
    <location>
        <begin position="11"/>
        <end position="20"/>
    </location>
</feature>
<accession>A0ABD3EUF3</accession>
<feature type="compositionally biased region" description="Low complexity" evidence="2">
    <location>
        <begin position="228"/>
        <end position="247"/>
    </location>
</feature>
<feature type="compositionally biased region" description="Basic and acidic residues" evidence="2">
    <location>
        <begin position="37"/>
        <end position="47"/>
    </location>
</feature>
<dbReference type="EMBL" id="JBIMZQ010000066">
    <property type="protein sequence ID" value="KAL3657307.1"/>
    <property type="molecule type" value="Genomic_DNA"/>
</dbReference>